<gene>
    <name evidence="6" type="primary">msrA_1</name>
    <name evidence="4" type="synonym">msrA</name>
    <name evidence="6" type="ORF">ANI02nite_08810</name>
</gene>
<organism evidence="6 7">
    <name type="scientific">Acetobacter nitrogenifigens DSM 23921 = NBRC 105050</name>
    <dbReference type="NCBI Taxonomy" id="1120919"/>
    <lineage>
        <taxon>Bacteria</taxon>
        <taxon>Pseudomonadati</taxon>
        <taxon>Pseudomonadota</taxon>
        <taxon>Alphaproteobacteria</taxon>
        <taxon>Acetobacterales</taxon>
        <taxon>Acetobacteraceae</taxon>
        <taxon>Acetobacter</taxon>
    </lineage>
</organism>
<dbReference type="InterPro" id="IPR036509">
    <property type="entry name" value="Met_Sox_Rdtase_MsrA_sf"/>
</dbReference>
<evidence type="ECO:0000256" key="2">
    <source>
        <dbReference type="ARBA" id="ARBA00047806"/>
    </source>
</evidence>
<dbReference type="GO" id="GO:0033744">
    <property type="term" value="F:L-methionine:thioredoxin-disulfide S-oxidoreductase activity"/>
    <property type="evidence" value="ECO:0007669"/>
    <property type="project" value="RHEA"/>
</dbReference>
<sequence>MSDAATTATETAILGGGCFWCVEAVYLTLRGVKSVRSGYAGGHTEHPSYEEVCTGRTGHAEVVEVVFDPSEISYADLLRIFFTAHNPTTLNRQGNDIGTQYRSIIFWTSEDQKKTAEATMKEVEVADAWDAPLVTAIEPLTHFWPAEAKHEDYLARNPENAYCQAVVAPKVAKMRKLFARYQKDA</sequence>
<name>A0A511X7R7_9PROT</name>
<evidence type="ECO:0000313" key="7">
    <source>
        <dbReference type="Proteomes" id="UP000321635"/>
    </source>
</evidence>
<reference evidence="6 7" key="1">
    <citation type="submission" date="2019-07" db="EMBL/GenBank/DDBJ databases">
        <title>Whole genome shotgun sequence of Acetobacter nitrogenifigens NBRC 105050.</title>
        <authorList>
            <person name="Hosoyama A."/>
            <person name="Uohara A."/>
            <person name="Ohji S."/>
            <person name="Ichikawa N."/>
        </authorList>
    </citation>
    <scope>NUCLEOTIDE SEQUENCE [LARGE SCALE GENOMIC DNA]</scope>
    <source>
        <strain evidence="6 7">NBRC 105050</strain>
    </source>
</reference>
<protein>
    <recommendedName>
        <fullName evidence="4">Peptide methionine sulfoxide reductase MsrA</fullName>
        <shortName evidence="4">Protein-methionine-S-oxide reductase</shortName>
        <ecNumber evidence="4">1.8.4.11</ecNumber>
    </recommendedName>
    <alternativeName>
        <fullName evidence="4">Peptide-methionine (S)-S-oxide reductase</fullName>
        <shortName evidence="4">Peptide Met(O) reductase</shortName>
    </alternativeName>
</protein>
<keyword evidence="1 4" id="KW-0560">Oxidoreductase</keyword>
<dbReference type="HAMAP" id="MF_01401">
    <property type="entry name" value="MsrA"/>
    <property type="match status" value="1"/>
</dbReference>
<feature type="active site" evidence="4">
    <location>
        <position position="18"/>
    </location>
</feature>
<dbReference type="NCBIfam" id="TIGR00401">
    <property type="entry name" value="msrA"/>
    <property type="match status" value="1"/>
</dbReference>
<accession>A0A511X7R7</accession>
<comment type="function">
    <text evidence="4">Has an important function as a repair enzyme for proteins that have been inactivated by oxidation. Catalyzes the reversible oxidation-reduction of methionine sulfoxide in proteins to methionine.</text>
</comment>
<proteinExistence type="inferred from homology"/>
<evidence type="ECO:0000256" key="3">
    <source>
        <dbReference type="ARBA" id="ARBA00048782"/>
    </source>
</evidence>
<comment type="catalytic activity">
    <reaction evidence="2 4">
        <text>L-methionyl-[protein] + [thioredoxin]-disulfide + H2O = L-methionyl-(S)-S-oxide-[protein] + [thioredoxin]-dithiol</text>
        <dbReference type="Rhea" id="RHEA:14217"/>
        <dbReference type="Rhea" id="RHEA-COMP:10698"/>
        <dbReference type="Rhea" id="RHEA-COMP:10700"/>
        <dbReference type="Rhea" id="RHEA-COMP:12313"/>
        <dbReference type="Rhea" id="RHEA-COMP:12315"/>
        <dbReference type="ChEBI" id="CHEBI:15377"/>
        <dbReference type="ChEBI" id="CHEBI:16044"/>
        <dbReference type="ChEBI" id="CHEBI:29950"/>
        <dbReference type="ChEBI" id="CHEBI:44120"/>
        <dbReference type="ChEBI" id="CHEBI:50058"/>
        <dbReference type="EC" id="1.8.4.11"/>
    </reaction>
</comment>
<feature type="domain" description="Peptide methionine sulphoxide reductase MsrA" evidence="5">
    <location>
        <begin position="11"/>
        <end position="164"/>
    </location>
</feature>
<evidence type="ECO:0000256" key="4">
    <source>
        <dbReference type="HAMAP-Rule" id="MF_01401"/>
    </source>
</evidence>
<comment type="caution">
    <text evidence="6">The sequence shown here is derived from an EMBL/GenBank/DDBJ whole genome shotgun (WGS) entry which is preliminary data.</text>
</comment>
<keyword evidence="7" id="KW-1185">Reference proteome</keyword>
<dbReference type="Proteomes" id="UP000321635">
    <property type="component" value="Unassembled WGS sequence"/>
</dbReference>
<dbReference type="SUPFAM" id="SSF55068">
    <property type="entry name" value="Peptide methionine sulfoxide reductase"/>
    <property type="match status" value="1"/>
</dbReference>
<comment type="catalytic activity">
    <reaction evidence="3 4">
        <text>[thioredoxin]-disulfide + L-methionine + H2O = L-methionine (S)-S-oxide + [thioredoxin]-dithiol</text>
        <dbReference type="Rhea" id="RHEA:19993"/>
        <dbReference type="Rhea" id="RHEA-COMP:10698"/>
        <dbReference type="Rhea" id="RHEA-COMP:10700"/>
        <dbReference type="ChEBI" id="CHEBI:15377"/>
        <dbReference type="ChEBI" id="CHEBI:29950"/>
        <dbReference type="ChEBI" id="CHEBI:50058"/>
        <dbReference type="ChEBI" id="CHEBI:57844"/>
        <dbReference type="ChEBI" id="CHEBI:58772"/>
        <dbReference type="EC" id="1.8.4.11"/>
    </reaction>
</comment>
<dbReference type="GO" id="GO:0008113">
    <property type="term" value="F:peptide-methionine (S)-S-oxide reductase activity"/>
    <property type="evidence" value="ECO:0007669"/>
    <property type="project" value="UniProtKB-UniRule"/>
</dbReference>
<dbReference type="PANTHER" id="PTHR43774">
    <property type="entry name" value="PEPTIDE METHIONINE SULFOXIDE REDUCTASE"/>
    <property type="match status" value="1"/>
</dbReference>
<dbReference type="EMBL" id="BJYF01000003">
    <property type="protein sequence ID" value="GEN58997.1"/>
    <property type="molecule type" value="Genomic_DNA"/>
</dbReference>
<dbReference type="AlphaFoldDB" id="A0A511X7R7"/>
<dbReference type="InterPro" id="IPR002569">
    <property type="entry name" value="Met_Sox_Rdtase_MsrA_dom"/>
</dbReference>
<dbReference type="STRING" id="1120919.GCA_000429165_00905"/>
<dbReference type="RefSeq" id="WP_026397053.1">
    <property type="nucleotide sequence ID" value="NZ_AUBI01000002.1"/>
</dbReference>
<dbReference type="Pfam" id="PF01625">
    <property type="entry name" value="PMSR"/>
    <property type="match status" value="1"/>
</dbReference>
<evidence type="ECO:0000259" key="5">
    <source>
        <dbReference type="Pfam" id="PF01625"/>
    </source>
</evidence>
<dbReference type="OrthoDB" id="4174719at2"/>
<evidence type="ECO:0000256" key="1">
    <source>
        <dbReference type="ARBA" id="ARBA00023002"/>
    </source>
</evidence>
<dbReference type="Gene3D" id="3.30.1060.10">
    <property type="entry name" value="Peptide methionine sulphoxide reductase MsrA"/>
    <property type="match status" value="1"/>
</dbReference>
<comment type="similarity">
    <text evidence="4">Belongs to the MsrA Met sulfoxide reductase family.</text>
</comment>
<evidence type="ECO:0000313" key="6">
    <source>
        <dbReference type="EMBL" id="GEN58997.1"/>
    </source>
</evidence>
<dbReference type="PANTHER" id="PTHR43774:SF1">
    <property type="entry name" value="PEPTIDE METHIONINE SULFOXIDE REDUCTASE MSRA 2"/>
    <property type="match status" value="1"/>
</dbReference>
<dbReference type="EC" id="1.8.4.11" evidence="4"/>